<name>A0A921MUE8_9MICO</name>
<gene>
    <name evidence="1" type="ORF">K8V81_01350</name>
</gene>
<reference evidence="1" key="2">
    <citation type="submission" date="2021-09" db="EMBL/GenBank/DDBJ databases">
        <authorList>
            <person name="Gilroy R."/>
        </authorList>
    </citation>
    <scope>NUCLEOTIDE SEQUENCE</scope>
    <source>
        <strain evidence="1">ChiGjej5B5-22894</strain>
    </source>
</reference>
<accession>A0A921MUE8</accession>
<dbReference type="Proteomes" id="UP000742460">
    <property type="component" value="Unassembled WGS sequence"/>
</dbReference>
<protein>
    <recommendedName>
        <fullName evidence="3">Large secreted protein</fullName>
    </recommendedName>
</protein>
<evidence type="ECO:0000313" key="1">
    <source>
        <dbReference type="EMBL" id="HJG90347.1"/>
    </source>
</evidence>
<sequence length="116" mass="12544">MLLVAVLAGCSTDNRYTDQGDQLPRSDLSHARPISWNEVEIVDDTHLRVTFWSGVDGCWGHDIEVDETTSAVTISLVTGAIPRAWEGCDGLAVEHTTLVEIAEPLGGRKIVDGNAE</sequence>
<organism evidence="1 2">
    <name type="scientific">Brachybacterium massiliense</name>
    <dbReference type="NCBI Taxonomy" id="1755098"/>
    <lineage>
        <taxon>Bacteria</taxon>
        <taxon>Bacillati</taxon>
        <taxon>Actinomycetota</taxon>
        <taxon>Actinomycetes</taxon>
        <taxon>Micrococcales</taxon>
        <taxon>Dermabacteraceae</taxon>
        <taxon>Brachybacterium</taxon>
    </lineage>
</organism>
<evidence type="ECO:0008006" key="3">
    <source>
        <dbReference type="Google" id="ProtNLM"/>
    </source>
</evidence>
<dbReference type="AlphaFoldDB" id="A0A921MUE8"/>
<proteinExistence type="predicted"/>
<dbReference type="EMBL" id="DYUE01000040">
    <property type="protein sequence ID" value="HJG90347.1"/>
    <property type="molecule type" value="Genomic_DNA"/>
</dbReference>
<reference evidence="1" key="1">
    <citation type="journal article" date="2021" name="PeerJ">
        <title>Extensive microbial diversity within the chicken gut microbiome revealed by metagenomics and culture.</title>
        <authorList>
            <person name="Gilroy R."/>
            <person name="Ravi A."/>
            <person name="Getino M."/>
            <person name="Pursley I."/>
            <person name="Horton D.L."/>
            <person name="Alikhan N.F."/>
            <person name="Baker D."/>
            <person name="Gharbi K."/>
            <person name="Hall N."/>
            <person name="Watson M."/>
            <person name="Adriaenssens E.M."/>
            <person name="Foster-Nyarko E."/>
            <person name="Jarju S."/>
            <person name="Secka A."/>
            <person name="Antonio M."/>
            <person name="Oren A."/>
            <person name="Chaudhuri R.R."/>
            <person name="La Ragione R."/>
            <person name="Hildebrand F."/>
            <person name="Pallen M.J."/>
        </authorList>
    </citation>
    <scope>NUCLEOTIDE SEQUENCE</scope>
    <source>
        <strain evidence="1">ChiGjej5B5-22894</strain>
    </source>
</reference>
<evidence type="ECO:0000313" key="2">
    <source>
        <dbReference type="Proteomes" id="UP000742460"/>
    </source>
</evidence>
<comment type="caution">
    <text evidence="1">The sequence shown here is derived from an EMBL/GenBank/DDBJ whole genome shotgun (WGS) entry which is preliminary data.</text>
</comment>